<accession>A0AAU9UUH0</accession>
<name>A0AAU9UUH0_EUPED</name>
<evidence type="ECO:0000313" key="1">
    <source>
        <dbReference type="EMBL" id="CAH2103186.1"/>
    </source>
</evidence>
<dbReference type="EMBL" id="CAKOGL010000026">
    <property type="protein sequence ID" value="CAH2103186.1"/>
    <property type="molecule type" value="Genomic_DNA"/>
</dbReference>
<sequence>MTYHLAIDLKKCIRKTEEDGRTVSFFLPKAHEGTPGNERADELVKMVTISKRTAPDYDQVPISLGGKYARRQSTSMTNIKYDKMNALTLHMTGDLTYRCAQLQEKVDSLFGWIEDEGEIGHLTRISMLSGLGEECQGDNKCKISVKVMRIDFEKGVIADNYESLMVLAKKDRSVQKQTKRPKIIKSRCQITVPLCVASLSCVDLFKWI</sequence>
<reference evidence="1" key="1">
    <citation type="submission" date="2022-03" db="EMBL/GenBank/DDBJ databases">
        <authorList>
            <person name="Tunstrom K."/>
        </authorList>
    </citation>
    <scope>NUCLEOTIDE SEQUENCE</scope>
</reference>
<dbReference type="Proteomes" id="UP001153954">
    <property type="component" value="Unassembled WGS sequence"/>
</dbReference>
<protein>
    <recommendedName>
        <fullName evidence="3">RNase H type-1 domain-containing protein</fullName>
    </recommendedName>
</protein>
<keyword evidence="2" id="KW-1185">Reference proteome</keyword>
<gene>
    <name evidence="1" type="ORF">EEDITHA_LOCUS17730</name>
</gene>
<organism evidence="1 2">
    <name type="scientific">Euphydryas editha</name>
    <name type="common">Edith's checkerspot</name>
    <dbReference type="NCBI Taxonomy" id="104508"/>
    <lineage>
        <taxon>Eukaryota</taxon>
        <taxon>Metazoa</taxon>
        <taxon>Ecdysozoa</taxon>
        <taxon>Arthropoda</taxon>
        <taxon>Hexapoda</taxon>
        <taxon>Insecta</taxon>
        <taxon>Pterygota</taxon>
        <taxon>Neoptera</taxon>
        <taxon>Endopterygota</taxon>
        <taxon>Lepidoptera</taxon>
        <taxon>Glossata</taxon>
        <taxon>Ditrysia</taxon>
        <taxon>Papilionoidea</taxon>
        <taxon>Nymphalidae</taxon>
        <taxon>Nymphalinae</taxon>
        <taxon>Euphydryas</taxon>
    </lineage>
</organism>
<evidence type="ECO:0000313" key="2">
    <source>
        <dbReference type="Proteomes" id="UP001153954"/>
    </source>
</evidence>
<comment type="caution">
    <text evidence="1">The sequence shown here is derived from an EMBL/GenBank/DDBJ whole genome shotgun (WGS) entry which is preliminary data.</text>
</comment>
<dbReference type="AlphaFoldDB" id="A0AAU9UUH0"/>
<evidence type="ECO:0008006" key="3">
    <source>
        <dbReference type="Google" id="ProtNLM"/>
    </source>
</evidence>
<proteinExistence type="predicted"/>